<proteinExistence type="predicted"/>
<keyword evidence="2" id="KW-0067">ATP-binding</keyword>
<reference evidence="4" key="1">
    <citation type="submission" date="2021-01" db="UniProtKB">
        <authorList>
            <consortium name="EnsemblMetazoa"/>
        </authorList>
    </citation>
    <scope>IDENTIFICATION</scope>
</reference>
<evidence type="ECO:0000313" key="4">
    <source>
        <dbReference type="EnsemblMetazoa" id="XP_031780173"/>
    </source>
</evidence>
<dbReference type="OrthoDB" id="194468at2759"/>
<keyword evidence="1" id="KW-0547">Nucleotide-binding</keyword>
<dbReference type="AlphaFoldDB" id="A0A7M7Q1M8"/>
<dbReference type="InParanoid" id="A0A7M7Q1M8"/>
<protein>
    <submittedName>
        <fullName evidence="4">Uncharacterized protein</fullName>
    </submittedName>
</protein>
<dbReference type="EnsemblMetazoa" id="XM_031924313">
    <property type="protein sequence ID" value="XP_031780173"/>
    <property type="gene ID" value="LOC103317905"/>
</dbReference>
<name>A0A7M7Q1M8_NASVI</name>
<dbReference type="RefSeq" id="XP_031780173.1">
    <property type="nucleotide sequence ID" value="XM_031924313.2"/>
</dbReference>
<accession>A0A7M7Q1M8</accession>
<dbReference type="SUPFAM" id="SSF48452">
    <property type="entry name" value="TPR-like"/>
    <property type="match status" value="2"/>
</dbReference>
<dbReference type="GO" id="GO:0005737">
    <property type="term" value="C:cytoplasm"/>
    <property type="evidence" value="ECO:0007669"/>
    <property type="project" value="TreeGrafter"/>
</dbReference>
<dbReference type="Gene3D" id="1.25.40.10">
    <property type="entry name" value="Tetratricopeptide repeat domain"/>
    <property type="match status" value="1"/>
</dbReference>
<dbReference type="PROSITE" id="PS50005">
    <property type="entry name" value="TPR"/>
    <property type="match status" value="1"/>
</dbReference>
<organism evidence="4 5">
    <name type="scientific">Nasonia vitripennis</name>
    <name type="common">Parasitic wasp</name>
    <dbReference type="NCBI Taxonomy" id="7425"/>
    <lineage>
        <taxon>Eukaryota</taxon>
        <taxon>Metazoa</taxon>
        <taxon>Ecdysozoa</taxon>
        <taxon>Arthropoda</taxon>
        <taxon>Hexapoda</taxon>
        <taxon>Insecta</taxon>
        <taxon>Pterygota</taxon>
        <taxon>Neoptera</taxon>
        <taxon>Endopterygota</taxon>
        <taxon>Hymenoptera</taxon>
        <taxon>Apocrita</taxon>
        <taxon>Proctotrupomorpha</taxon>
        <taxon>Chalcidoidea</taxon>
        <taxon>Pteromalidae</taxon>
        <taxon>Pteromalinae</taxon>
        <taxon>Nasonia</taxon>
    </lineage>
</organism>
<sequence>MRFYLQVTCDLDTLVYSGIKKSNFTSAGLINLRGFEKGYVFNFSDREATDYPDTNDLKNAYPILSRFEETELFGDILDEIGLSDRAHAGILIEVRHYPSIQRQHAHYSPHAHPQGDSRIGKSRVLDAFATIASARQIKVHKLVLHPSFAEKPYAVIYKILEQILEADDCKTMDELERNVSDKLGRAIQADDLCYLNRILRVRFKLSKQYIGDSDWKRHRKSIGIFDKILKIYNEKRCILLDDVQYMDYMSWQFLAHAAGNKSLVLAMTILQPESWDELSRVEIDICKDKRLTRHTLAGLERGSLSSLACQFLDVQGISLELHDFVLNSGVTNPGWYELFLALVVLCCGFDFVSLTPKEAGDMNLIFPEALSITRISADLLPDEAAPPVPWNKRARITVCLANERFWIAQSFVDYDIPELALEIYARLSAYEQDIVECASVLGKVFARSMLEMIIPNHQSLRTATAIENLIRIRIFECAALQRRSTKVGDLAVCSFKPRSTFSDMHHLLRCRCHLRYIPPAEEHLSRYAHCRFMEFKVSSFQRAVYEQIAESEKKKFHARVVEIYRKDARKCAACGGGSFLRIPGKEKSKKIVKPSIPIVATSIVEPLIENQSLKAYSLASESRPTDIAGISIMRTSFKADNNHEFQKLCEVRPAKRRGRRQVGRNSRVHPLTYEDTDQALNLNSFGHVDFRNCRCLSVIDCIFMKLQQHIENIDNNDKIIDFTMEYAAALIDFGQPSYALRFLANADERNDYLNTYDALKNPALYGKMIKKSMILCLRGNAYMLLGNYPQAKTNYVEALSMFKDNFSSTEQLTCYKTMYEKMRQNIRWTCTYPTVNVDCYQREKEAIIRQNTAACLRLVSIILMISHRQKPAKLAALQSILFGFSSYDSSSFYDQCQLYLSIVEIYGKLGDLQFLSHVEKYMLFAINHNHKWNHCEDIAMLGHVYFSMFKVSLLRGHLERAVQFGEKSLRISKSFHMIRLELEILPLLIQALMRLKRVCETVDTLQQLRDTAFEDVDKSASTWYYALCMDLLLDAGILVESYEACACYARKILAGKSDACVLRDSQCLRRLLAGLWSWQLRKGDLTSTSFVMSLDFFTTDLRADDYSRIITLCKILECHLLLLTRCINMKKGSQMEVLLVDIEALMRVLDEVAKTSDCVKPHYYLLKAYFSLVHARTLTSKSYLRKAKKSAELEKNLMALAWINHNKNVRITWKALSYNNMARYWEENIGYRNAIVWQDVDMFDINDWSNLLYSLPIPDSYI</sequence>
<dbReference type="SMART" id="SM00028">
    <property type="entry name" value="TPR"/>
    <property type="match status" value="2"/>
</dbReference>
<keyword evidence="3" id="KW-0802">TPR repeat</keyword>
<evidence type="ECO:0000256" key="2">
    <source>
        <dbReference type="ARBA" id="ARBA00022840"/>
    </source>
</evidence>
<dbReference type="GO" id="GO:0004016">
    <property type="term" value="F:adenylate cyclase activity"/>
    <property type="evidence" value="ECO:0007669"/>
    <property type="project" value="TreeGrafter"/>
</dbReference>
<dbReference type="Proteomes" id="UP000002358">
    <property type="component" value="Chromosome 2"/>
</dbReference>
<dbReference type="PANTHER" id="PTHR16305:SF28">
    <property type="entry name" value="GUANYLATE CYCLASE DOMAIN-CONTAINING PROTEIN"/>
    <property type="match status" value="1"/>
</dbReference>
<dbReference type="GeneID" id="103317905"/>
<dbReference type="InterPro" id="IPR011990">
    <property type="entry name" value="TPR-like_helical_dom_sf"/>
</dbReference>
<dbReference type="KEGG" id="nvi:103317905"/>
<evidence type="ECO:0000313" key="5">
    <source>
        <dbReference type="Proteomes" id="UP000002358"/>
    </source>
</evidence>
<dbReference type="SMR" id="A0A7M7Q1M8"/>
<feature type="repeat" description="TPR" evidence="3">
    <location>
        <begin position="772"/>
        <end position="805"/>
    </location>
</feature>
<evidence type="ECO:0000256" key="3">
    <source>
        <dbReference type="PROSITE-ProRule" id="PRU00339"/>
    </source>
</evidence>
<evidence type="ECO:0000256" key="1">
    <source>
        <dbReference type="ARBA" id="ARBA00022741"/>
    </source>
</evidence>
<keyword evidence="5" id="KW-1185">Reference proteome</keyword>
<dbReference type="InterPro" id="IPR019734">
    <property type="entry name" value="TPR_rpt"/>
</dbReference>
<dbReference type="GO" id="GO:0005524">
    <property type="term" value="F:ATP binding"/>
    <property type="evidence" value="ECO:0007669"/>
    <property type="project" value="UniProtKB-KW"/>
</dbReference>
<dbReference type="PANTHER" id="PTHR16305">
    <property type="entry name" value="TESTICULAR SOLUBLE ADENYLYL CYCLASE"/>
    <property type="match status" value="1"/>
</dbReference>